<dbReference type="PANTHER" id="PTHR42341:SF1">
    <property type="entry name" value="HYDROPHOBIN"/>
    <property type="match status" value="1"/>
</dbReference>
<evidence type="ECO:0000313" key="5">
    <source>
        <dbReference type="EMBL" id="TFB00536.1"/>
    </source>
</evidence>
<keyword evidence="3" id="KW-1015">Disulfide bond</keyword>
<evidence type="ECO:0000256" key="3">
    <source>
        <dbReference type="ARBA" id="ARBA00023157"/>
    </source>
</evidence>
<dbReference type="EMBL" id="PPTA01000011">
    <property type="protein sequence ID" value="TFB00536.1"/>
    <property type="molecule type" value="Genomic_DNA"/>
</dbReference>
<gene>
    <name evidence="5" type="ORF">CCMA1212_007835</name>
</gene>
<feature type="chain" id="PRO_5047311167" evidence="4">
    <location>
        <begin position="17"/>
        <end position="97"/>
    </location>
</feature>
<accession>A0ABY2GY92</accession>
<evidence type="ECO:0000256" key="4">
    <source>
        <dbReference type="SAM" id="SignalP"/>
    </source>
</evidence>
<sequence>MKSFAVITLFITGILAAPQPNMKLPRSPLCPGGLDSNPQCCSTDVLGLADLDCQNPSSPVADAQAFQAVCAAGGQRARCCAIPVAGQALICETPVGI</sequence>
<dbReference type="Gene3D" id="3.20.120.10">
    <property type="entry name" value="Hydrophobin"/>
    <property type="match status" value="1"/>
</dbReference>
<proteinExistence type="inferred from homology"/>
<protein>
    <submittedName>
        <fullName evidence="5">Cell wall protein qid3</fullName>
    </submittedName>
</protein>
<comment type="caution">
    <text evidence="5">The sequence shown here is derived from an EMBL/GenBank/DDBJ whole genome shotgun (WGS) entry which is preliminary data.</text>
</comment>
<dbReference type="GeneID" id="300579446"/>
<feature type="signal peptide" evidence="4">
    <location>
        <begin position="1"/>
        <end position="16"/>
    </location>
</feature>
<dbReference type="SUPFAM" id="SSF101751">
    <property type="entry name" value="Hydrophobin II, HfbII"/>
    <property type="match status" value="1"/>
</dbReference>
<evidence type="ECO:0000313" key="6">
    <source>
        <dbReference type="Proteomes" id="UP001642720"/>
    </source>
</evidence>
<evidence type="ECO:0000256" key="2">
    <source>
        <dbReference type="ARBA" id="ARBA00009576"/>
    </source>
</evidence>
<name>A0ABY2GY92_9HYPO</name>
<dbReference type="Proteomes" id="UP001642720">
    <property type="component" value="Unassembled WGS sequence"/>
</dbReference>
<comment type="similarity">
    <text evidence="2">Belongs to the cerato-ulmin hydrophobin family.</text>
</comment>
<keyword evidence="6" id="KW-1185">Reference proteome</keyword>
<dbReference type="PANTHER" id="PTHR42341">
    <property type="entry name" value="HYDROPHOBIN"/>
    <property type="match status" value="1"/>
</dbReference>
<keyword evidence="4" id="KW-0732">Signal</keyword>
<dbReference type="InterPro" id="IPR036686">
    <property type="entry name" value="Class_II_Hydrophobin_sf"/>
</dbReference>
<dbReference type="RefSeq" id="XP_073556737.1">
    <property type="nucleotide sequence ID" value="XM_073704996.1"/>
</dbReference>
<comment type="subcellular location">
    <subcellularLocation>
        <location evidence="1">Cell envelope</location>
    </subcellularLocation>
</comment>
<evidence type="ECO:0000256" key="1">
    <source>
        <dbReference type="ARBA" id="ARBA00004196"/>
    </source>
</evidence>
<dbReference type="Pfam" id="PF06766">
    <property type="entry name" value="Hydrophobin_2"/>
    <property type="match status" value="1"/>
</dbReference>
<dbReference type="InterPro" id="IPR010636">
    <property type="entry name" value="Class_II_hydrophobin"/>
</dbReference>
<dbReference type="CDD" id="cd23508">
    <property type="entry name" value="hydrophobin_II"/>
    <property type="match status" value="1"/>
</dbReference>
<organism evidence="5 6">
    <name type="scientific">Trichoderma ghanense</name>
    <dbReference type="NCBI Taxonomy" id="65468"/>
    <lineage>
        <taxon>Eukaryota</taxon>
        <taxon>Fungi</taxon>
        <taxon>Dikarya</taxon>
        <taxon>Ascomycota</taxon>
        <taxon>Pezizomycotina</taxon>
        <taxon>Sordariomycetes</taxon>
        <taxon>Hypocreomycetidae</taxon>
        <taxon>Hypocreales</taxon>
        <taxon>Hypocreaceae</taxon>
        <taxon>Trichoderma</taxon>
    </lineage>
</organism>
<reference evidence="5 6" key="1">
    <citation type="submission" date="2018-01" db="EMBL/GenBank/DDBJ databases">
        <title>Genome characterization of the sugarcane-associated fungus Trichoderma ghanense CCMA-1212 and their application in lignocelulose bioconversion.</title>
        <authorList>
            <person name="Steindorff A.S."/>
            <person name="Mendes T.D."/>
            <person name="Vilela E.S.D."/>
            <person name="Rodrigues D.S."/>
            <person name="Formighieri E.F."/>
            <person name="Melo I.S."/>
            <person name="Favaro L.C.L."/>
        </authorList>
    </citation>
    <scope>NUCLEOTIDE SEQUENCE [LARGE SCALE GENOMIC DNA]</scope>
    <source>
        <strain evidence="5 6">CCMA-1212</strain>
    </source>
</reference>